<dbReference type="AlphaFoldDB" id="A0A138ZY24"/>
<feature type="transmembrane region" description="Helical" evidence="1">
    <location>
        <begin position="12"/>
        <end position="31"/>
    </location>
</feature>
<evidence type="ECO:0000313" key="2">
    <source>
        <dbReference type="EMBL" id="KXS09033.1"/>
    </source>
</evidence>
<evidence type="ECO:0000256" key="1">
    <source>
        <dbReference type="SAM" id="Phobius"/>
    </source>
</evidence>
<proteinExistence type="predicted"/>
<keyword evidence="1" id="KW-0812">Transmembrane</keyword>
<sequence>MMPSRYSPKRRKVFAAIQPLANTFLVLWISFSPIRTMSIRDQDRIAIQDSNCQDSPTIPITWVMSAYLSSRSLKKREYLSKSSDEAISSPLLWNTNRKHGRGVVSLTPERSWCGHLQHIYPTLICRVTRSLHLECVLEFESVQPQKSGFAGTDGLSHLSQQKRNWIIWNGFPDSSRTISNVTQGLE</sequence>
<gene>
    <name evidence="2" type="ORF">M427DRAFT_257890</name>
</gene>
<dbReference type="EMBL" id="KQ965897">
    <property type="protein sequence ID" value="KXS09033.1"/>
    <property type="molecule type" value="Genomic_DNA"/>
</dbReference>
<name>A0A138ZY24_GONPJ</name>
<keyword evidence="3" id="KW-1185">Reference proteome</keyword>
<dbReference type="Proteomes" id="UP000070544">
    <property type="component" value="Unassembled WGS sequence"/>
</dbReference>
<evidence type="ECO:0000313" key="3">
    <source>
        <dbReference type="Proteomes" id="UP000070544"/>
    </source>
</evidence>
<reference evidence="2 3" key="1">
    <citation type="journal article" date="2015" name="Genome Biol. Evol.">
        <title>Phylogenomic analyses indicate that early fungi evolved digesting cell walls of algal ancestors of land plants.</title>
        <authorList>
            <person name="Chang Y."/>
            <person name="Wang S."/>
            <person name="Sekimoto S."/>
            <person name="Aerts A.L."/>
            <person name="Choi C."/>
            <person name="Clum A."/>
            <person name="LaButti K.M."/>
            <person name="Lindquist E.A."/>
            <person name="Yee Ngan C."/>
            <person name="Ohm R.A."/>
            <person name="Salamov A.A."/>
            <person name="Grigoriev I.V."/>
            <person name="Spatafora J.W."/>
            <person name="Berbee M.L."/>
        </authorList>
    </citation>
    <scope>NUCLEOTIDE SEQUENCE [LARGE SCALE GENOMIC DNA]</scope>
    <source>
        <strain evidence="2 3">JEL478</strain>
    </source>
</reference>
<organism evidence="2 3">
    <name type="scientific">Gonapodya prolifera (strain JEL478)</name>
    <name type="common">Monoblepharis prolifera</name>
    <dbReference type="NCBI Taxonomy" id="1344416"/>
    <lineage>
        <taxon>Eukaryota</taxon>
        <taxon>Fungi</taxon>
        <taxon>Fungi incertae sedis</taxon>
        <taxon>Chytridiomycota</taxon>
        <taxon>Chytridiomycota incertae sedis</taxon>
        <taxon>Monoblepharidomycetes</taxon>
        <taxon>Monoblepharidales</taxon>
        <taxon>Gonapodyaceae</taxon>
        <taxon>Gonapodya</taxon>
    </lineage>
</organism>
<protein>
    <submittedName>
        <fullName evidence="2">Uncharacterized protein</fullName>
    </submittedName>
</protein>
<keyword evidence="1" id="KW-1133">Transmembrane helix</keyword>
<keyword evidence="1" id="KW-0472">Membrane</keyword>
<accession>A0A138ZY24</accession>